<dbReference type="Pfam" id="PF14529">
    <property type="entry name" value="Exo_endo_phos_2"/>
    <property type="match status" value="1"/>
</dbReference>
<protein>
    <recommendedName>
        <fullName evidence="1">Endonuclease/exonuclease/phosphatase domain-containing protein</fullName>
    </recommendedName>
</protein>
<dbReference type="EMBL" id="JAAPAO010001407">
    <property type="protein sequence ID" value="KAF4649847.1"/>
    <property type="molecule type" value="Genomic_DNA"/>
</dbReference>
<comment type="caution">
    <text evidence="2">The sequence shown here is derived from an EMBL/GenBank/DDBJ whole genome shotgun (WGS) entry which is preliminary data.</text>
</comment>
<dbReference type="SUPFAM" id="SSF56219">
    <property type="entry name" value="DNase I-like"/>
    <property type="match status" value="1"/>
</dbReference>
<name>A0A7J6KRV1_PERCH</name>
<dbReference type="Proteomes" id="UP000591131">
    <property type="component" value="Unassembled WGS sequence"/>
</dbReference>
<gene>
    <name evidence="2" type="ORF">FOL47_001680</name>
</gene>
<dbReference type="InterPro" id="IPR005135">
    <property type="entry name" value="Endo/exonuclease/phosphatase"/>
</dbReference>
<dbReference type="OrthoDB" id="7698346at2759"/>
<feature type="non-terminal residue" evidence="2">
    <location>
        <position position="1"/>
    </location>
</feature>
<dbReference type="GO" id="GO:0003824">
    <property type="term" value="F:catalytic activity"/>
    <property type="evidence" value="ECO:0007669"/>
    <property type="project" value="InterPro"/>
</dbReference>
<evidence type="ECO:0000259" key="1">
    <source>
        <dbReference type="Pfam" id="PF14529"/>
    </source>
</evidence>
<sequence length="699" mass="78933">YICDLLEENRDIRKQLMESILNSKTQPHVSYRDVASRGVQPLPAVQATQVFTPNIKNKSIILRPTSEGMDIQGHVSALRDALDGLEIVRIKPRQSGVEVITSPSTLVEDIQNKITGANLPFTAGNAPKLQPEVLVFTGDYLGNPEDLFQDIVSHNNLLTPASWHVVRTNTRFTIYRMDPEQRKHLLARGGCFVKGQKIKCKDVVTIRICFTCGKAHANPANFSSIELTLISFYISPSSSDIGSLWRLSEKLLQEDKVIMAGDCNGYHMDWGILYPDRRNDIAFNIGKQVSEFTKLCLLECINNNSVLLPTYAHADGIRKSIVDVTFRGSGLFTSDWMVRLDDSLSDHKAITFSVKPYDDILVGNDDNDNASNYSYFKTNWKDYTDYLKLHSEELKHEEILCYEELLERESTLISVLQRAISFSTPVKKSKTLTRRNTWWDQECRKARSDLKRAERVVGRQGVEYKELRSAYKALIARKKAASFEDFANKLENDKHYFKKVKSPTKFGESLLCGDVSPEETAEKLADAYLGPRRNDDVMVTGTPVQLPYPLADLQNFEKVAITPEDVLVALTSRRKNWNKCGGIDGLRWKHLAMVPKSITEELSRIISASINFGKVPPSWKHSNVKFIPKGRNAGQLNGYRPVSLTVVLCKLAEACILDKLHAVEDELLLSECMYGYLPNRSTTKLIAPMLLEKSPTSKF</sequence>
<organism evidence="2 3">
    <name type="scientific">Perkinsus chesapeaki</name>
    <name type="common">Clam parasite</name>
    <name type="synonym">Perkinsus andrewsi</name>
    <dbReference type="NCBI Taxonomy" id="330153"/>
    <lineage>
        <taxon>Eukaryota</taxon>
        <taxon>Sar</taxon>
        <taxon>Alveolata</taxon>
        <taxon>Perkinsozoa</taxon>
        <taxon>Perkinsea</taxon>
        <taxon>Perkinsida</taxon>
        <taxon>Perkinsidae</taxon>
        <taxon>Perkinsus</taxon>
    </lineage>
</organism>
<evidence type="ECO:0000313" key="3">
    <source>
        <dbReference type="Proteomes" id="UP000591131"/>
    </source>
</evidence>
<proteinExistence type="predicted"/>
<feature type="domain" description="Endonuclease/exonuclease/phosphatase" evidence="1">
    <location>
        <begin position="228"/>
        <end position="350"/>
    </location>
</feature>
<evidence type="ECO:0000313" key="2">
    <source>
        <dbReference type="EMBL" id="KAF4649847.1"/>
    </source>
</evidence>
<accession>A0A7J6KRV1</accession>
<reference evidence="2 3" key="1">
    <citation type="submission" date="2020-04" db="EMBL/GenBank/DDBJ databases">
        <title>Perkinsus chesapeaki whole genome sequence.</title>
        <authorList>
            <person name="Bogema D.R."/>
        </authorList>
    </citation>
    <scope>NUCLEOTIDE SEQUENCE [LARGE SCALE GENOMIC DNA]</scope>
    <source>
        <strain evidence="2">ATCC PRA-425</strain>
    </source>
</reference>
<dbReference type="Gene3D" id="3.60.10.10">
    <property type="entry name" value="Endonuclease/exonuclease/phosphatase"/>
    <property type="match status" value="1"/>
</dbReference>
<keyword evidence="3" id="KW-1185">Reference proteome</keyword>
<dbReference type="InterPro" id="IPR036691">
    <property type="entry name" value="Endo/exonu/phosph_ase_sf"/>
</dbReference>
<dbReference type="PANTHER" id="PTHR19446">
    <property type="entry name" value="REVERSE TRANSCRIPTASES"/>
    <property type="match status" value="1"/>
</dbReference>
<dbReference type="AlphaFoldDB" id="A0A7J6KRV1"/>